<comment type="caution">
    <text evidence="5">The sequence shown here is derived from an EMBL/GenBank/DDBJ whole genome shotgun (WGS) entry which is preliminary data.</text>
</comment>
<dbReference type="Proteomes" id="UP001165065">
    <property type="component" value="Unassembled WGS sequence"/>
</dbReference>
<dbReference type="Gene3D" id="2.60.40.150">
    <property type="entry name" value="C2 domain"/>
    <property type="match status" value="1"/>
</dbReference>
<dbReference type="AlphaFoldDB" id="A0A9W7LAP4"/>
<name>A0A9W7LAP4_9STRA</name>
<accession>A0A9W7LAP4</accession>
<feature type="domain" description="C2" evidence="4">
    <location>
        <begin position="14"/>
        <end position="134"/>
    </location>
</feature>
<protein>
    <recommendedName>
        <fullName evidence="4">C2 domain-containing protein</fullName>
    </recommendedName>
</protein>
<gene>
    <name evidence="5" type="ORF">TrCOL_g1770</name>
</gene>
<dbReference type="Pfam" id="PF00168">
    <property type="entry name" value="C2"/>
    <property type="match status" value="1"/>
</dbReference>
<dbReference type="SUPFAM" id="SSF49562">
    <property type="entry name" value="C2 domain (Calcium/lipid-binding domain, CaLB)"/>
    <property type="match status" value="1"/>
</dbReference>
<dbReference type="PROSITE" id="PS50004">
    <property type="entry name" value="C2"/>
    <property type="match status" value="1"/>
</dbReference>
<dbReference type="GO" id="GO:0046872">
    <property type="term" value="F:metal ion binding"/>
    <property type="evidence" value="ECO:0007669"/>
    <property type="project" value="UniProtKB-KW"/>
</dbReference>
<keyword evidence="1" id="KW-0479">Metal-binding</keyword>
<keyword evidence="6" id="KW-1185">Reference proteome</keyword>
<evidence type="ECO:0000256" key="2">
    <source>
        <dbReference type="ARBA" id="ARBA00022837"/>
    </source>
</evidence>
<dbReference type="SMART" id="SM00239">
    <property type="entry name" value="C2"/>
    <property type="match status" value="1"/>
</dbReference>
<evidence type="ECO:0000259" key="4">
    <source>
        <dbReference type="PROSITE" id="PS50004"/>
    </source>
</evidence>
<dbReference type="InterPro" id="IPR035892">
    <property type="entry name" value="C2_domain_sf"/>
</dbReference>
<feature type="compositionally biased region" description="Basic and acidic residues" evidence="3">
    <location>
        <begin position="188"/>
        <end position="199"/>
    </location>
</feature>
<dbReference type="PANTHER" id="PTHR46502:SF2">
    <property type="entry name" value="16 KDA PHLOEM PROTEIN 2"/>
    <property type="match status" value="1"/>
</dbReference>
<dbReference type="EMBL" id="BRYA01000165">
    <property type="protein sequence ID" value="GMI42100.1"/>
    <property type="molecule type" value="Genomic_DNA"/>
</dbReference>
<evidence type="ECO:0000313" key="5">
    <source>
        <dbReference type="EMBL" id="GMI42100.1"/>
    </source>
</evidence>
<organism evidence="5 6">
    <name type="scientific">Triparma columacea</name>
    <dbReference type="NCBI Taxonomy" id="722753"/>
    <lineage>
        <taxon>Eukaryota</taxon>
        <taxon>Sar</taxon>
        <taxon>Stramenopiles</taxon>
        <taxon>Ochrophyta</taxon>
        <taxon>Bolidophyceae</taxon>
        <taxon>Parmales</taxon>
        <taxon>Triparmaceae</taxon>
        <taxon>Triparma</taxon>
    </lineage>
</organism>
<dbReference type="OrthoDB" id="191686at2759"/>
<dbReference type="CDD" id="cd00030">
    <property type="entry name" value="C2"/>
    <property type="match status" value="1"/>
</dbReference>
<proteinExistence type="predicted"/>
<feature type="region of interest" description="Disordered" evidence="3">
    <location>
        <begin position="165"/>
        <end position="206"/>
    </location>
</feature>
<dbReference type="PANTHER" id="PTHR46502">
    <property type="entry name" value="C2 DOMAIN-CONTAINING"/>
    <property type="match status" value="1"/>
</dbReference>
<evidence type="ECO:0000256" key="1">
    <source>
        <dbReference type="ARBA" id="ARBA00022723"/>
    </source>
</evidence>
<evidence type="ECO:0000313" key="6">
    <source>
        <dbReference type="Proteomes" id="UP001165065"/>
    </source>
</evidence>
<evidence type="ECO:0000256" key="3">
    <source>
        <dbReference type="SAM" id="MobiDB-lite"/>
    </source>
</evidence>
<reference evidence="6" key="1">
    <citation type="journal article" date="2023" name="Commun. Biol.">
        <title>Genome analysis of Parmales, the sister group of diatoms, reveals the evolutionary specialization of diatoms from phago-mixotrophs to photoautotrophs.</title>
        <authorList>
            <person name="Ban H."/>
            <person name="Sato S."/>
            <person name="Yoshikawa S."/>
            <person name="Yamada K."/>
            <person name="Nakamura Y."/>
            <person name="Ichinomiya M."/>
            <person name="Sato N."/>
            <person name="Blanc-Mathieu R."/>
            <person name="Endo H."/>
            <person name="Kuwata A."/>
            <person name="Ogata H."/>
        </authorList>
    </citation>
    <scope>NUCLEOTIDE SEQUENCE [LARGE SCALE GENOMIC DNA]</scope>
</reference>
<dbReference type="InterPro" id="IPR000008">
    <property type="entry name" value="C2_dom"/>
</dbReference>
<keyword evidence="2" id="KW-0106">Calcium</keyword>
<sequence length="206" mass="21981">MGACGSKKVAVINPSEGNGQHNTANAAAKFGTLIVKCVKGVDIKTGQGMFGKADPYAKLKIGSQEHQTKHHVQGGKNPVWNQEFEFQISTEKELEINIMDKESVGSDKFMGRAKVGIMDWIAMGNFQGDIPIVDKAEKEVGKINVSVKFDRPGANAMDAAKGQMTAAAGGKAGDDATAMVPHAPKQVEPPRDPSGKFTDEITQQEV</sequence>